<dbReference type="InterPro" id="IPR056592">
    <property type="entry name" value="Beta-prop_At3g26010-like"/>
</dbReference>
<evidence type="ECO:0000313" key="4">
    <source>
        <dbReference type="Proteomes" id="UP001497516"/>
    </source>
</evidence>
<organism evidence="3 4">
    <name type="scientific">Linum trigynum</name>
    <dbReference type="NCBI Taxonomy" id="586398"/>
    <lineage>
        <taxon>Eukaryota</taxon>
        <taxon>Viridiplantae</taxon>
        <taxon>Streptophyta</taxon>
        <taxon>Embryophyta</taxon>
        <taxon>Tracheophyta</taxon>
        <taxon>Spermatophyta</taxon>
        <taxon>Magnoliopsida</taxon>
        <taxon>eudicotyledons</taxon>
        <taxon>Gunneridae</taxon>
        <taxon>Pentapetalae</taxon>
        <taxon>rosids</taxon>
        <taxon>fabids</taxon>
        <taxon>Malpighiales</taxon>
        <taxon>Linaceae</taxon>
        <taxon>Linum</taxon>
    </lineage>
</organism>
<gene>
    <name evidence="3" type="ORF">LTRI10_LOCUS10360</name>
</gene>
<dbReference type="InterPro" id="IPR055290">
    <property type="entry name" value="At3g26010-like"/>
</dbReference>
<proteinExistence type="predicted"/>
<evidence type="ECO:0000313" key="3">
    <source>
        <dbReference type="EMBL" id="CAL1365834.1"/>
    </source>
</evidence>
<feature type="domain" description="F-box" evidence="1">
    <location>
        <begin position="31"/>
        <end position="74"/>
    </location>
</feature>
<dbReference type="EMBL" id="OZ034815">
    <property type="protein sequence ID" value="CAL1365834.1"/>
    <property type="molecule type" value="Genomic_DNA"/>
</dbReference>
<accession>A0AAV2D4L8</accession>
<evidence type="ECO:0000259" key="2">
    <source>
        <dbReference type="Pfam" id="PF24750"/>
    </source>
</evidence>
<feature type="domain" description="F-box protein At3g26010-like beta-propeller" evidence="2">
    <location>
        <begin position="142"/>
        <end position="260"/>
    </location>
</feature>
<dbReference type="Pfam" id="PF24750">
    <property type="entry name" value="b-prop_At3g26010-like"/>
    <property type="match status" value="1"/>
</dbReference>
<dbReference type="InterPro" id="IPR036047">
    <property type="entry name" value="F-box-like_dom_sf"/>
</dbReference>
<dbReference type="PANTHER" id="PTHR35546">
    <property type="entry name" value="F-BOX PROTEIN INTERACTION DOMAIN PROTEIN-RELATED"/>
    <property type="match status" value="1"/>
</dbReference>
<dbReference type="AlphaFoldDB" id="A0AAV2D4L8"/>
<dbReference type="PANTHER" id="PTHR35546:SF130">
    <property type="entry name" value="EXPRESSED PROTEIN"/>
    <property type="match status" value="1"/>
</dbReference>
<dbReference type="InterPro" id="IPR001810">
    <property type="entry name" value="F-box_dom"/>
</dbReference>
<dbReference type="SUPFAM" id="SSF81383">
    <property type="entry name" value="F-box domain"/>
    <property type="match status" value="1"/>
</dbReference>
<evidence type="ECO:0000259" key="1">
    <source>
        <dbReference type="Pfam" id="PF00646"/>
    </source>
</evidence>
<reference evidence="3 4" key="1">
    <citation type="submission" date="2024-04" db="EMBL/GenBank/DDBJ databases">
        <authorList>
            <person name="Fracassetti M."/>
        </authorList>
    </citation>
    <scope>NUCLEOTIDE SEQUENCE [LARGE SCALE GENOMIC DNA]</scope>
</reference>
<dbReference type="Gene3D" id="1.20.1280.50">
    <property type="match status" value="1"/>
</dbReference>
<keyword evidence="4" id="KW-1185">Reference proteome</keyword>
<sequence length="483" mass="55247">MATGNCASASNPRLCISKKRPWIRSTGVNSISKLAEDLLQEILIRSFLNPRFACRSKLVCKRWNSLISSPSFNCRFVSHRQSINELQPPLVLSSEDQQSIIPGFVPMPTVDHELRFSVLDSFQDLLLCGFQMPEDLDDEFRRSYFLCNPFTKQWIALPLAPCRPTRCSGLVARLVCEPRNSYNLDLGDGRAGSVVYSEYRFRVVCLYQHTRKSNCWTRLDMFCSEAGEWNKDPLVVDTHFYCDRMNVVSCNGELFWVSIQRHYMIAVFNPFCPEIPPSYINAPQLLKPWWDISVSQGALHISVFNSKPEGGDSIIASSIWRLDDDHKSFSLVCEGVLKTARPRSNPRVQLDDFFLELERSMSASLHSIVLPYLHPEKPEIVFFHYLGVKGAILSCDLRRGDLEFHSELRVLLSPRWALFHPTISCWPIPIPRYEELRVIYDGSYSCWVQSSKPTTPAITGPTTPAIAEERQLIDRYGHGRKVT</sequence>
<protein>
    <recommendedName>
        <fullName evidence="5">F-box domain-containing protein</fullName>
    </recommendedName>
</protein>
<evidence type="ECO:0008006" key="5">
    <source>
        <dbReference type="Google" id="ProtNLM"/>
    </source>
</evidence>
<dbReference type="Pfam" id="PF00646">
    <property type="entry name" value="F-box"/>
    <property type="match status" value="1"/>
</dbReference>
<name>A0AAV2D4L8_9ROSI</name>
<dbReference type="Proteomes" id="UP001497516">
    <property type="component" value="Chromosome 2"/>
</dbReference>